<organism evidence="1 2">
    <name type="scientific">Dentiscutata heterogama</name>
    <dbReference type="NCBI Taxonomy" id="1316150"/>
    <lineage>
        <taxon>Eukaryota</taxon>
        <taxon>Fungi</taxon>
        <taxon>Fungi incertae sedis</taxon>
        <taxon>Mucoromycota</taxon>
        <taxon>Glomeromycotina</taxon>
        <taxon>Glomeromycetes</taxon>
        <taxon>Diversisporales</taxon>
        <taxon>Gigasporaceae</taxon>
        <taxon>Dentiscutata</taxon>
    </lineage>
</organism>
<keyword evidence="2" id="KW-1185">Reference proteome</keyword>
<protein>
    <submittedName>
        <fullName evidence="1">3433_t:CDS:1</fullName>
    </submittedName>
</protein>
<proteinExistence type="predicted"/>
<evidence type="ECO:0000313" key="1">
    <source>
        <dbReference type="EMBL" id="CAG8453257.1"/>
    </source>
</evidence>
<dbReference type="Proteomes" id="UP000789702">
    <property type="component" value="Unassembled WGS sequence"/>
</dbReference>
<evidence type="ECO:0000313" key="2">
    <source>
        <dbReference type="Proteomes" id="UP000789702"/>
    </source>
</evidence>
<comment type="caution">
    <text evidence="1">The sequence shown here is derived from an EMBL/GenBank/DDBJ whole genome shotgun (WGS) entry which is preliminary data.</text>
</comment>
<accession>A0ACA9K715</accession>
<name>A0ACA9K715_9GLOM</name>
<gene>
    <name evidence="1" type="ORF">DHETER_LOCUS941</name>
</gene>
<dbReference type="EMBL" id="CAJVPU010000520">
    <property type="protein sequence ID" value="CAG8453257.1"/>
    <property type="molecule type" value="Genomic_DNA"/>
</dbReference>
<sequence>MFSNSLYKCDRYSKRFNVTFFISKFDNNVLYDQNLIKPEEMKKNLFESILDIGNNEYIENENSGIEFSYKVSTISLKSEPHELGKAITEIVESADRYYYM</sequence>
<reference evidence="1" key="1">
    <citation type="submission" date="2021-06" db="EMBL/GenBank/DDBJ databases">
        <authorList>
            <person name="Kallberg Y."/>
            <person name="Tangrot J."/>
            <person name="Rosling A."/>
        </authorList>
    </citation>
    <scope>NUCLEOTIDE SEQUENCE</scope>
    <source>
        <strain evidence="1">IL203A</strain>
    </source>
</reference>